<evidence type="ECO:0000313" key="21">
    <source>
        <dbReference type="Proteomes" id="UP001580391"/>
    </source>
</evidence>
<dbReference type="PANTHER" id="PTHR24029:SF0">
    <property type="entry name" value="UVRABC SYSTEM PROTEIN B"/>
    <property type="match status" value="1"/>
</dbReference>
<dbReference type="InterPro" id="IPR024759">
    <property type="entry name" value="UvrB_YAD/RRR_dom"/>
</dbReference>
<comment type="subcellular location">
    <subcellularLocation>
        <location evidence="1 13 14">Cytoplasm</location>
    </subcellularLocation>
</comment>
<dbReference type="InterPro" id="IPR001943">
    <property type="entry name" value="UVR_dom"/>
</dbReference>
<dbReference type="Pfam" id="PF12344">
    <property type="entry name" value="UvrB"/>
    <property type="match status" value="1"/>
</dbReference>
<keyword evidence="10 13" id="KW-0742">SOS response</keyword>
<evidence type="ECO:0000313" key="18">
    <source>
        <dbReference type="EMBL" id="MFB5735519.1"/>
    </source>
</evidence>
<comment type="domain">
    <text evidence="13">The beta-hairpin motif is involved in DNA binding.</text>
</comment>
<dbReference type="EMBL" id="NPDT01000001">
    <property type="protein sequence ID" value="PJZ67415.1"/>
    <property type="molecule type" value="Genomic_DNA"/>
</dbReference>
<evidence type="ECO:0000256" key="2">
    <source>
        <dbReference type="ARBA" id="ARBA00008533"/>
    </source>
</evidence>
<dbReference type="InterPro" id="IPR027417">
    <property type="entry name" value="P-loop_NTPase"/>
</dbReference>
<dbReference type="Pfam" id="PF02151">
    <property type="entry name" value="UVR"/>
    <property type="match status" value="1"/>
</dbReference>
<feature type="short sequence motif" description="Beta-hairpin" evidence="13">
    <location>
        <begin position="92"/>
        <end position="115"/>
    </location>
</feature>
<dbReference type="EMBL" id="JBHILJ010000001">
    <property type="protein sequence ID" value="MFB5735519.1"/>
    <property type="molecule type" value="Genomic_DNA"/>
</dbReference>
<dbReference type="InterPro" id="IPR014001">
    <property type="entry name" value="Helicase_ATP-bd"/>
</dbReference>
<dbReference type="PROSITE" id="PS50151">
    <property type="entry name" value="UVR"/>
    <property type="match status" value="1"/>
</dbReference>
<keyword evidence="5 13" id="KW-0227">DNA damage</keyword>
<evidence type="ECO:0000256" key="6">
    <source>
        <dbReference type="ARBA" id="ARBA00022769"/>
    </source>
</evidence>
<evidence type="ECO:0000256" key="9">
    <source>
        <dbReference type="ARBA" id="ARBA00023204"/>
    </source>
</evidence>
<keyword evidence="7 13" id="KW-0067">ATP-binding</keyword>
<dbReference type="GO" id="GO:0009381">
    <property type="term" value="F:excinuclease ABC activity"/>
    <property type="evidence" value="ECO:0007669"/>
    <property type="project" value="UniProtKB-UniRule"/>
</dbReference>
<feature type="domain" description="UVR" evidence="15">
    <location>
        <begin position="625"/>
        <end position="658"/>
    </location>
</feature>
<evidence type="ECO:0000256" key="10">
    <source>
        <dbReference type="ARBA" id="ARBA00023236"/>
    </source>
</evidence>
<dbReference type="HAMAP" id="MF_00204">
    <property type="entry name" value="UvrB"/>
    <property type="match status" value="1"/>
</dbReference>
<dbReference type="Pfam" id="PF04851">
    <property type="entry name" value="ResIII"/>
    <property type="match status" value="1"/>
</dbReference>
<dbReference type="GO" id="GO:0009380">
    <property type="term" value="C:excinuclease repair complex"/>
    <property type="evidence" value="ECO:0007669"/>
    <property type="project" value="InterPro"/>
</dbReference>
<evidence type="ECO:0000256" key="1">
    <source>
        <dbReference type="ARBA" id="ARBA00004496"/>
    </source>
</evidence>
<dbReference type="SUPFAM" id="SSF46600">
    <property type="entry name" value="C-terminal UvrC-binding domain of UvrB"/>
    <property type="match status" value="1"/>
</dbReference>
<evidence type="ECO:0000313" key="20">
    <source>
        <dbReference type="Proteomes" id="UP000231912"/>
    </source>
</evidence>
<dbReference type="Pfam" id="PF17757">
    <property type="entry name" value="UvrB_inter"/>
    <property type="match status" value="1"/>
</dbReference>
<comment type="similarity">
    <text evidence="2 13 14">Belongs to the UvrB family.</text>
</comment>
<keyword evidence="18" id="KW-0378">Hydrolase</keyword>
<dbReference type="InterPro" id="IPR006935">
    <property type="entry name" value="Helicase/UvrB_N"/>
</dbReference>
<dbReference type="RefSeq" id="WP_100757916.1">
    <property type="nucleotide sequence ID" value="NZ_JBHILI010000001.1"/>
</dbReference>
<evidence type="ECO:0000256" key="3">
    <source>
        <dbReference type="ARBA" id="ARBA00022490"/>
    </source>
</evidence>
<keyword evidence="21" id="KW-1185">Reference proteome</keyword>
<dbReference type="GO" id="GO:0009432">
    <property type="term" value="P:SOS response"/>
    <property type="evidence" value="ECO:0007669"/>
    <property type="project" value="UniProtKB-UniRule"/>
</dbReference>
<evidence type="ECO:0000256" key="4">
    <source>
        <dbReference type="ARBA" id="ARBA00022741"/>
    </source>
</evidence>
<dbReference type="SUPFAM" id="SSF52540">
    <property type="entry name" value="P-loop containing nucleoside triphosphate hydrolases"/>
    <property type="match status" value="2"/>
</dbReference>
<dbReference type="Proteomes" id="UP000231912">
    <property type="component" value="Unassembled WGS sequence"/>
</dbReference>
<evidence type="ECO:0000259" key="16">
    <source>
        <dbReference type="PROSITE" id="PS51192"/>
    </source>
</evidence>
<evidence type="ECO:0000256" key="8">
    <source>
        <dbReference type="ARBA" id="ARBA00022881"/>
    </source>
</evidence>
<dbReference type="GO" id="GO:0003677">
    <property type="term" value="F:DNA binding"/>
    <property type="evidence" value="ECO:0007669"/>
    <property type="project" value="UniProtKB-UniRule"/>
</dbReference>
<evidence type="ECO:0000256" key="7">
    <source>
        <dbReference type="ARBA" id="ARBA00022840"/>
    </source>
</evidence>
<sequence length="658" mass="75404">MSAIFKIHSPYKAAGDQVQAIDKIASSFQSGEKKVTLVGVTGSGKTFTMAQVIAHLGLPTLVLSHNKTLAAQLFREFKEFFPENAVEYFVSYYDYYQPEAYVPSSDTFIEKDMSMNEEIDKLRLRATSSLLERDDVIIVSSVSCIYGLGSPEEYVNSVVALKKGDTIDRDQVIRKLIHIQYNRNDTDFSRGNFRVRGDSIEVYPAYHTDGIRIEFFGDEVDAISRIHPVTGQVIARQEKCFIYPAKHFIMSTPLIKDAVTRIKDEMAEQEAKFTKENKFLEAQRIVSRTNYDMEMLQEMGYCNGIENYSRHLTGRKEGERPACLIDYFRGDFLLIVDESHVTIPQVGGMYAGDRARKQTLVDFGFRLPSALDNRPLNFTEFESLTPNTLYVSATPAEYELEKSKTVVEQIIRPTGLLDPMVEVRPTKNQVEDLLVEIRKRMDAGERVLVTTLTKKMAEDLTDYYRELGIKVSYLHSEVDTLERVEIIRDLRKGIYDVLVGINLLREGLDIPEVSLVAILDADKEGFLRNYKSLIQTIGRAARNVSGTAVLYADKMTDSMKKAIEETKRRRQIQEEHNQKYRISPTTIRKQIGDIIERTEKDLTPEESASEEIDKKFREKNFSSKEEMKERVREEMLKAAKELDFERAALLRDKMLSIK</sequence>
<dbReference type="AlphaFoldDB" id="A0A2M9ZG93"/>
<dbReference type="SMART" id="SM00490">
    <property type="entry name" value="HELICc"/>
    <property type="match status" value="1"/>
</dbReference>
<name>A0A2M9ZG93_9LEPT</name>
<feature type="domain" description="Helicase ATP-binding" evidence="16">
    <location>
        <begin position="26"/>
        <end position="183"/>
    </location>
</feature>
<proteinExistence type="inferred from homology"/>
<dbReference type="CDD" id="cd18790">
    <property type="entry name" value="SF2_C_UvrB"/>
    <property type="match status" value="1"/>
</dbReference>
<gene>
    <name evidence="13 18" type="primary">uvrB</name>
    <name evidence="18" type="ORF">ACE5IX_03310</name>
    <name evidence="19" type="ORF">CH371_05150</name>
</gene>
<dbReference type="Gene3D" id="3.40.50.300">
    <property type="entry name" value="P-loop containing nucleotide triphosphate hydrolases"/>
    <property type="match status" value="3"/>
</dbReference>
<keyword evidence="9 13" id="KW-0234">DNA repair</keyword>
<dbReference type="Gene3D" id="4.10.860.10">
    <property type="entry name" value="UVR domain"/>
    <property type="match status" value="1"/>
</dbReference>
<evidence type="ECO:0000313" key="19">
    <source>
        <dbReference type="EMBL" id="PJZ67415.1"/>
    </source>
</evidence>
<evidence type="ECO:0000256" key="12">
    <source>
        <dbReference type="ARBA" id="ARBA00029504"/>
    </source>
</evidence>
<dbReference type="GO" id="GO:0016887">
    <property type="term" value="F:ATP hydrolysis activity"/>
    <property type="evidence" value="ECO:0007669"/>
    <property type="project" value="InterPro"/>
</dbReference>
<dbReference type="GO" id="GO:0005737">
    <property type="term" value="C:cytoplasm"/>
    <property type="evidence" value="ECO:0007669"/>
    <property type="project" value="UniProtKB-SubCell"/>
</dbReference>
<protein>
    <recommendedName>
        <fullName evidence="12 13">UvrABC system protein B</fullName>
        <shortName evidence="13">Protein UvrB</shortName>
    </recommendedName>
    <alternativeName>
        <fullName evidence="13">Excinuclease ABC subunit B</fullName>
    </alternativeName>
</protein>
<dbReference type="CDD" id="cd17916">
    <property type="entry name" value="DEXHc_UvrB"/>
    <property type="match status" value="1"/>
</dbReference>
<comment type="function">
    <text evidence="13">The UvrABC repair system catalyzes the recognition and processing of DNA lesions. A damage recognition complex composed of 2 UvrA and 2 UvrB subunits scans DNA for abnormalities. Upon binding of the UvrA(2)B(2) complex to a putative damaged site, the DNA wraps around one UvrB monomer. DNA wrap is dependent on ATP binding by UvrB and probably causes local melting of the DNA helix, facilitating insertion of UvrB beta-hairpin between the DNA strands. Then UvrB probes one DNA strand for the presence of a lesion. If a lesion is found the UvrA subunits dissociate and the UvrB-DNA preincision complex is formed. This complex is subsequently bound by UvrC and the second UvrB is released. If no lesion is found, the DNA wraps around the other UvrB subunit that will check the other stand for damage.</text>
</comment>
<keyword evidence="8 13" id="KW-0267">Excision nuclease</keyword>
<dbReference type="GO" id="GO:0006289">
    <property type="term" value="P:nucleotide-excision repair"/>
    <property type="evidence" value="ECO:0007669"/>
    <property type="project" value="UniProtKB-UniRule"/>
</dbReference>
<feature type="domain" description="Helicase C-terminal" evidence="17">
    <location>
        <begin position="429"/>
        <end position="591"/>
    </location>
</feature>
<evidence type="ECO:0000259" key="15">
    <source>
        <dbReference type="PROSITE" id="PS50151"/>
    </source>
</evidence>
<dbReference type="InterPro" id="IPR036876">
    <property type="entry name" value="UVR_dom_sf"/>
</dbReference>
<dbReference type="SMART" id="SM00487">
    <property type="entry name" value="DEXDc"/>
    <property type="match status" value="1"/>
</dbReference>
<dbReference type="InterPro" id="IPR004807">
    <property type="entry name" value="UvrB"/>
</dbReference>
<dbReference type="NCBIfam" id="NF003673">
    <property type="entry name" value="PRK05298.1"/>
    <property type="match status" value="1"/>
</dbReference>
<feature type="binding site" evidence="13">
    <location>
        <begin position="39"/>
        <end position="46"/>
    </location>
    <ligand>
        <name>ATP</name>
        <dbReference type="ChEBI" id="CHEBI:30616"/>
    </ligand>
</feature>
<comment type="caution">
    <text evidence="19">The sequence shown here is derived from an EMBL/GenBank/DDBJ whole genome shotgun (WGS) entry which is preliminary data.</text>
</comment>
<evidence type="ECO:0000256" key="13">
    <source>
        <dbReference type="HAMAP-Rule" id="MF_00204"/>
    </source>
</evidence>
<accession>A0A2M9ZG93</accession>
<evidence type="ECO:0000256" key="14">
    <source>
        <dbReference type="RuleBase" id="RU003587"/>
    </source>
</evidence>
<dbReference type="InterPro" id="IPR041471">
    <property type="entry name" value="UvrB_inter"/>
</dbReference>
<keyword evidence="3 13" id="KW-0963">Cytoplasm</keyword>
<dbReference type="Pfam" id="PF00271">
    <property type="entry name" value="Helicase_C"/>
    <property type="match status" value="1"/>
</dbReference>
<evidence type="ECO:0000256" key="5">
    <source>
        <dbReference type="ARBA" id="ARBA00022763"/>
    </source>
</evidence>
<dbReference type="Proteomes" id="UP001580391">
    <property type="component" value="Unassembled WGS sequence"/>
</dbReference>
<dbReference type="PROSITE" id="PS51192">
    <property type="entry name" value="HELICASE_ATP_BIND_1"/>
    <property type="match status" value="1"/>
</dbReference>
<reference evidence="19 20" key="1">
    <citation type="submission" date="2017-07" db="EMBL/GenBank/DDBJ databases">
        <title>Leptospira spp. isolated from tropical soils.</title>
        <authorList>
            <person name="Thibeaux R."/>
            <person name="Iraola G."/>
            <person name="Ferres I."/>
            <person name="Bierque E."/>
            <person name="Girault D."/>
            <person name="Soupe-Gilbert M.-E."/>
            <person name="Picardeau M."/>
            <person name="Goarant C."/>
        </authorList>
    </citation>
    <scope>NUCLEOTIDE SEQUENCE [LARGE SCALE GENOMIC DNA]</scope>
    <source>
        <strain evidence="19 20">FH2-C-A2</strain>
    </source>
</reference>
<dbReference type="InterPro" id="IPR001650">
    <property type="entry name" value="Helicase_C-like"/>
</dbReference>
<dbReference type="PROSITE" id="PS51194">
    <property type="entry name" value="HELICASE_CTER"/>
    <property type="match status" value="1"/>
</dbReference>
<reference evidence="18 21" key="2">
    <citation type="submission" date="2024-09" db="EMBL/GenBank/DDBJ databases">
        <title>Taxonomic and Genotyping Characterization of Leptospira Strains isolated from Multiple Sources in Colombia highlights the importance of intermediate species.</title>
        <authorList>
            <person name="Torres Higuera L."/>
            <person name="Rojas Tapias D."/>
            <person name="Jimenez Velasquez S."/>
            <person name="Renjifo Ibanez C."/>
        </authorList>
    </citation>
    <scope>NUCLEOTIDE SEQUENCE [LARGE SCALE GENOMIC DNA]</scope>
    <source>
        <strain evidence="18 21">Lep080</strain>
    </source>
</reference>
<dbReference type="GO" id="GO:0005524">
    <property type="term" value="F:ATP binding"/>
    <property type="evidence" value="ECO:0007669"/>
    <property type="project" value="UniProtKB-UniRule"/>
</dbReference>
<organism evidence="19 20">
    <name type="scientific">Leptospira wolffii</name>
    <dbReference type="NCBI Taxonomy" id="409998"/>
    <lineage>
        <taxon>Bacteria</taxon>
        <taxon>Pseudomonadati</taxon>
        <taxon>Spirochaetota</taxon>
        <taxon>Spirochaetia</taxon>
        <taxon>Leptospirales</taxon>
        <taxon>Leptospiraceae</taxon>
        <taxon>Leptospira</taxon>
    </lineage>
</organism>
<keyword evidence="4 13" id="KW-0547">Nucleotide-binding</keyword>
<comment type="subunit">
    <text evidence="11 13 14">Forms a heterotetramer with UvrA during the search for lesions. Interacts with UvrC in an incision complex.</text>
</comment>
<evidence type="ECO:0000256" key="11">
    <source>
        <dbReference type="ARBA" id="ARBA00026033"/>
    </source>
</evidence>
<dbReference type="PANTHER" id="PTHR24029">
    <property type="entry name" value="UVRABC SYSTEM PROTEIN B"/>
    <property type="match status" value="1"/>
</dbReference>
<keyword evidence="6 13" id="KW-0228">DNA excision</keyword>
<dbReference type="NCBIfam" id="TIGR00631">
    <property type="entry name" value="uvrb"/>
    <property type="match status" value="1"/>
</dbReference>
<evidence type="ECO:0000259" key="17">
    <source>
        <dbReference type="PROSITE" id="PS51194"/>
    </source>
</evidence>